<dbReference type="AlphaFoldDB" id="A0AAV4M651"/>
<feature type="region of interest" description="Disordered" evidence="1">
    <location>
        <begin position="59"/>
        <end position="81"/>
    </location>
</feature>
<evidence type="ECO:0008006" key="4">
    <source>
        <dbReference type="Google" id="ProtNLM"/>
    </source>
</evidence>
<evidence type="ECO:0000313" key="2">
    <source>
        <dbReference type="EMBL" id="GIX67823.1"/>
    </source>
</evidence>
<accession>A0AAV4M651</accession>
<protein>
    <recommendedName>
        <fullName evidence="4">Period</fullName>
    </recommendedName>
</protein>
<evidence type="ECO:0000313" key="3">
    <source>
        <dbReference type="Proteomes" id="UP001054945"/>
    </source>
</evidence>
<proteinExistence type="predicted"/>
<evidence type="ECO:0000256" key="1">
    <source>
        <dbReference type="SAM" id="MobiDB-lite"/>
    </source>
</evidence>
<dbReference type="EMBL" id="BPLR01019437">
    <property type="protein sequence ID" value="GIX67823.1"/>
    <property type="molecule type" value="Genomic_DNA"/>
</dbReference>
<sequence length="106" mass="12031">MDNENTLTEKPLSLHLTYLNDPDIQAHPVVHKIMENILRQTSSKVDFLNDQNMEVLKNLQSGHGRGSPNRSRVCNDGPEDRTQRCEMEWSQNSLGSHEDGITVGFN</sequence>
<dbReference type="Proteomes" id="UP001054945">
    <property type="component" value="Unassembled WGS sequence"/>
</dbReference>
<organism evidence="2 3">
    <name type="scientific">Caerostris extrusa</name>
    <name type="common">Bark spider</name>
    <name type="synonym">Caerostris bankana</name>
    <dbReference type="NCBI Taxonomy" id="172846"/>
    <lineage>
        <taxon>Eukaryota</taxon>
        <taxon>Metazoa</taxon>
        <taxon>Ecdysozoa</taxon>
        <taxon>Arthropoda</taxon>
        <taxon>Chelicerata</taxon>
        <taxon>Arachnida</taxon>
        <taxon>Araneae</taxon>
        <taxon>Araneomorphae</taxon>
        <taxon>Entelegynae</taxon>
        <taxon>Araneoidea</taxon>
        <taxon>Araneidae</taxon>
        <taxon>Caerostris</taxon>
    </lineage>
</organism>
<reference evidence="2 3" key="1">
    <citation type="submission" date="2021-06" db="EMBL/GenBank/DDBJ databases">
        <title>Caerostris extrusa draft genome.</title>
        <authorList>
            <person name="Kono N."/>
            <person name="Arakawa K."/>
        </authorList>
    </citation>
    <scope>NUCLEOTIDE SEQUENCE [LARGE SCALE GENOMIC DNA]</scope>
</reference>
<gene>
    <name evidence="2" type="ORF">CEXT_83381</name>
</gene>
<name>A0AAV4M651_CAEEX</name>
<comment type="caution">
    <text evidence="2">The sequence shown here is derived from an EMBL/GenBank/DDBJ whole genome shotgun (WGS) entry which is preliminary data.</text>
</comment>
<keyword evidence="3" id="KW-1185">Reference proteome</keyword>